<evidence type="ECO:0000259" key="1">
    <source>
        <dbReference type="Pfam" id="PF13340"/>
    </source>
</evidence>
<feature type="domain" description="Insertion element IS402-like" evidence="1">
    <location>
        <begin position="64"/>
        <end position="137"/>
    </location>
</feature>
<dbReference type="AlphaFoldDB" id="A0A1I3LA21"/>
<evidence type="ECO:0000313" key="2">
    <source>
        <dbReference type="EMBL" id="SFI81587.1"/>
    </source>
</evidence>
<dbReference type="InterPro" id="IPR052909">
    <property type="entry name" value="Transposase_6_like"/>
</dbReference>
<dbReference type="Proteomes" id="UP000199548">
    <property type="component" value="Unassembled WGS sequence"/>
</dbReference>
<proteinExistence type="predicted"/>
<dbReference type="PANTHER" id="PTHR46637:SF1">
    <property type="entry name" value="BLL5188 PROTEIN"/>
    <property type="match status" value="1"/>
</dbReference>
<dbReference type="Pfam" id="PF13340">
    <property type="entry name" value="DUF4096"/>
    <property type="match status" value="1"/>
</dbReference>
<dbReference type="PANTHER" id="PTHR46637">
    <property type="entry name" value="TIS1421-TRANSPOSASE PROTEIN A"/>
    <property type="match status" value="1"/>
</dbReference>
<dbReference type="InterPro" id="IPR025161">
    <property type="entry name" value="IS402-like_dom"/>
</dbReference>
<protein>
    <submittedName>
        <fullName evidence="2">Putative transposase of IS4/5 family</fullName>
    </submittedName>
</protein>
<reference evidence="2 3" key="1">
    <citation type="submission" date="2016-10" db="EMBL/GenBank/DDBJ databases">
        <authorList>
            <person name="de Groot N.N."/>
        </authorList>
    </citation>
    <scope>NUCLEOTIDE SEQUENCE [LARGE SCALE GENOMIC DNA]</scope>
    <source>
        <strain evidence="2 3">LMG 23650</strain>
    </source>
</reference>
<dbReference type="EMBL" id="FOQU01000004">
    <property type="protein sequence ID" value="SFI81587.1"/>
    <property type="molecule type" value="Genomic_DNA"/>
</dbReference>
<keyword evidence="3" id="KW-1185">Reference proteome</keyword>
<dbReference type="STRING" id="420953.SAMN05192543_104317"/>
<name>A0A1I3LA21_9BURK</name>
<accession>A0A1I3LA21</accession>
<gene>
    <name evidence="2" type="ORF">SAMN05192543_104317</name>
</gene>
<organism evidence="2 3">
    <name type="scientific">Paraburkholderia megapolitana</name>
    <dbReference type="NCBI Taxonomy" id="420953"/>
    <lineage>
        <taxon>Bacteria</taxon>
        <taxon>Pseudomonadati</taxon>
        <taxon>Pseudomonadota</taxon>
        <taxon>Betaproteobacteria</taxon>
        <taxon>Burkholderiales</taxon>
        <taxon>Burkholderiaceae</taxon>
        <taxon>Paraburkholderia</taxon>
    </lineage>
</organism>
<evidence type="ECO:0000313" key="3">
    <source>
        <dbReference type="Proteomes" id="UP000199548"/>
    </source>
</evidence>
<sequence>MLAGIRGSLEPHVVRFTVSLGIQFLRTHAAGLERVFPSAFFSLRMSSNPLLLSPTLPEKPFRELTEDEWLRVAQLLPEMKTSAPRRGRPHADIRQVVNGIFWVLHHRKPWSALPNTYPVHQTCHRHFQRWHENGVLSVIATELFGSDAICADYGLRSRRMVVQARPLETLTVDWPARR</sequence>